<dbReference type="InterPro" id="IPR009711">
    <property type="entry name" value="UPF0473"/>
</dbReference>
<gene>
    <name evidence="3" type="ORF">SAMN04487936_101575</name>
</gene>
<name>A0A1I3Q9B7_HALDA</name>
<dbReference type="NCBIfam" id="NF010222">
    <property type="entry name" value="PRK13678.2-5"/>
    <property type="match status" value="1"/>
</dbReference>
<dbReference type="OrthoDB" id="2086132at2"/>
<dbReference type="PANTHER" id="PTHR40066:SF1">
    <property type="entry name" value="UPF0473 PROTEIN CBO2561_CLC_2432"/>
    <property type="match status" value="1"/>
</dbReference>
<dbReference type="HAMAP" id="MF_01448">
    <property type="entry name" value="UPF0473"/>
    <property type="match status" value="1"/>
</dbReference>
<dbReference type="PANTHER" id="PTHR40066">
    <property type="entry name" value="UPF0473 PROTEIN CBO2561/CLC_2432"/>
    <property type="match status" value="1"/>
</dbReference>
<dbReference type="RefSeq" id="WP_075035005.1">
    <property type="nucleotide sequence ID" value="NZ_FOSB01000001.1"/>
</dbReference>
<proteinExistence type="inferred from homology"/>
<evidence type="ECO:0000313" key="4">
    <source>
        <dbReference type="Proteomes" id="UP000183557"/>
    </source>
</evidence>
<accession>A0A1I3Q9B7</accession>
<protein>
    <recommendedName>
        <fullName evidence="2">UPF0473 protein SAMN04487936_101575</fullName>
    </recommendedName>
</protein>
<keyword evidence="4" id="KW-1185">Reference proteome</keyword>
<dbReference type="STRING" id="240302.BN982_00400"/>
<evidence type="ECO:0000313" key="3">
    <source>
        <dbReference type="EMBL" id="SFJ29696.1"/>
    </source>
</evidence>
<dbReference type="Proteomes" id="UP000183557">
    <property type="component" value="Unassembled WGS sequence"/>
</dbReference>
<dbReference type="EMBL" id="FOSB01000001">
    <property type="protein sequence ID" value="SFJ29696.1"/>
    <property type="molecule type" value="Genomic_DNA"/>
</dbReference>
<evidence type="ECO:0000256" key="2">
    <source>
        <dbReference type="HAMAP-Rule" id="MF_01448"/>
    </source>
</evidence>
<dbReference type="Pfam" id="PF06949">
    <property type="entry name" value="DUF1292"/>
    <property type="match status" value="1"/>
</dbReference>
<sequence>MSLEKEERIIIPDENGEEHLYEVLFTFDLSQTEETYVSVVPAEQNEDEDEEVEVFTFRYEEKANDEDELAIYHIESDEEWELVDEKLRTLINEESI</sequence>
<dbReference type="AlphaFoldDB" id="A0A1I3Q9B7"/>
<comment type="similarity">
    <text evidence="1 2">Belongs to the UPF0473 family.</text>
</comment>
<evidence type="ECO:0000256" key="1">
    <source>
        <dbReference type="ARBA" id="ARBA00008439"/>
    </source>
</evidence>
<reference evidence="4" key="1">
    <citation type="submission" date="2016-10" db="EMBL/GenBank/DDBJ databases">
        <authorList>
            <person name="Varghese N."/>
            <person name="Submissions S."/>
        </authorList>
    </citation>
    <scope>NUCLEOTIDE SEQUENCE [LARGE SCALE GENOMIC DNA]</scope>
    <source>
        <strain evidence="4">CGMCC 1.3704</strain>
    </source>
</reference>
<organism evidence="3 4">
    <name type="scientific">Halobacillus dabanensis</name>
    <dbReference type="NCBI Taxonomy" id="240302"/>
    <lineage>
        <taxon>Bacteria</taxon>
        <taxon>Bacillati</taxon>
        <taxon>Bacillota</taxon>
        <taxon>Bacilli</taxon>
        <taxon>Bacillales</taxon>
        <taxon>Bacillaceae</taxon>
        <taxon>Halobacillus</taxon>
    </lineage>
</organism>